<keyword evidence="1" id="KW-0175">Coiled coil</keyword>
<evidence type="ECO:0000256" key="1">
    <source>
        <dbReference type="SAM" id="Coils"/>
    </source>
</evidence>
<name>A0A9W6TKJ0_9STRA</name>
<reference evidence="3" key="1">
    <citation type="submission" date="2023-04" db="EMBL/GenBank/DDBJ databases">
        <title>Phytophthora lilii NBRC 32176.</title>
        <authorList>
            <person name="Ichikawa N."/>
            <person name="Sato H."/>
            <person name="Tonouchi N."/>
        </authorList>
    </citation>
    <scope>NUCLEOTIDE SEQUENCE</scope>
    <source>
        <strain evidence="3">NBRC 32176</strain>
    </source>
</reference>
<gene>
    <name evidence="3" type="ORF">Plil01_000511600</name>
</gene>
<comment type="caution">
    <text evidence="3">The sequence shown here is derived from an EMBL/GenBank/DDBJ whole genome shotgun (WGS) entry which is preliminary data.</text>
</comment>
<dbReference type="Proteomes" id="UP001165083">
    <property type="component" value="Unassembled WGS sequence"/>
</dbReference>
<dbReference type="PROSITE" id="PS50053">
    <property type="entry name" value="UBIQUITIN_2"/>
    <property type="match status" value="1"/>
</dbReference>
<dbReference type="Pfam" id="PF11976">
    <property type="entry name" value="Rad60-SLD"/>
    <property type="match status" value="1"/>
</dbReference>
<dbReference type="EMBL" id="BSXW01000215">
    <property type="protein sequence ID" value="GMF15092.1"/>
    <property type="molecule type" value="Genomic_DNA"/>
</dbReference>
<dbReference type="AlphaFoldDB" id="A0A9W6TKJ0"/>
<accession>A0A9W6TKJ0</accession>
<dbReference type="SUPFAM" id="SSF54236">
    <property type="entry name" value="Ubiquitin-like"/>
    <property type="match status" value="1"/>
</dbReference>
<feature type="coiled-coil region" evidence="1">
    <location>
        <begin position="359"/>
        <end position="411"/>
    </location>
</feature>
<evidence type="ECO:0000313" key="3">
    <source>
        <dbReference type="EMBL" id="GMF15092.1"/>
    </source>
</evidence>
<proteinExistence type="predicted"/>
<protein>
    <submittedName>
        <fullName evidence="3">Unnamed protein product</fullName>
    </submittedName>
</protein>
<evidence type="ECO:0000259" key="2">
    <source>
        <dbReference type="PROSITE" id="PS50053"/>
    </source>
</evidence>
<organism evidence="3 4">
    <name type="scientific">Phytophthora lilii</name>
    <dbReference type="NCBI Taxonomy" id="2077276"/>
    <lineage>
        <taxon>Eukaryota</taxon>
        <taxon>Sar</taxon>
        <taxon>Stramenopiles</taxon>
        <taxon>Oomycota</taxon>
        <taxon>Peronosporomycetes</taxon>
        <taxon>Peronosporales</taxon>
        <taxon>Peronosporaceae</taxon>
        <taxon>Phytophthora</taxon>
    </lineage>
</organism>
<dbReference type="OrthoDB" id="123297at2759"/>
<dbReference type="Gene3D" id="3.10.20.90">
    <property type="entry name" value="Phosphatidylinositol 3-kinase Catalytic Subunit, Chain A, domain 1"/>
    <property type="match status" value="1"/>
</dbReference>
<dbReference type="InterPro" id="IPR000626">
    <property type="entry name" value="Ubiquitin-like_dom"/>
</dbReference>
<feature type="domain" description="Ubiquitin-like" evidence="2">
    <location>
        <begin position="460"/>
        <end position="535"/>
    </location>
</feature>
<sequence>MSRSTKDLDVKDYINNTNVFSDASAKDYLEVHHFNYTDDSGKIPRTFKRVKEDDYHLEISMTIQAAMKTRVATYTFYMEPISVERIDVLESKLRDLQEEVGAKYAEVAGLQDRIKQLENPAPIEIIQLQATAKTGHTLLWTKVDKYTSGTDGVIRNLAPGTYLVTVVVSGAGCNAETSLMIRDENIQTALCGHSSYHGATTLSCLVNLEKDDFLSVTFTGSLSGRANYLTLARVGMCSAELAVDDYVDHANSLSHASAKDYVEVRGLVFLGLLVGFTNRQHLLIVGQCFRALLDRPEGNSREFTRILDRPRDEFRLKLSMEVQALTKSWVATYAFVVKPVSAKRVYVLESELCDLQEEGKRLRDRVAAAEGTLALLQDEMRIFCIKHHAEIAELEEEIKQLKKANGVKVNVKSEGHVHGWEKVDRVDDEASTSRAVTSSSSDWLTKVKVEQEEYQQPKCINFCIQDQSGEQTFFKMKRHSTMDKSFSSYAQRKGVAASSLRFLLDGERVFGNETPDTLKLKDQATVHCTLEQVGGFLW</sequence>
<dbReference type="PANTHER" id="PTHR10562">
    <property type="entry name" value="SMALL UBIQUITIN-RELATED MODIFIER"/>
    <property type="match status" value="1"/>
</dbReference>
<keyword evidence="4" id="KW-1185">Reference proteome</keyword>
<evidence type="ECO:0000313" key="4">
    <source>
        <dbReference type="Proteomes" id="UP001165083"/>
    </source>
</evidence>
<dbReference type="InterPro" id="IPR022617">
    <property type="entry name" value="Rad60/SUMO-like_dom"/>
</dbReference>
<dbReference type="InterPro" id="IPR029071">
    <property type="entry name" value="Ubiquitin-like_domsf"/>
</dbReference>
<feature type="coiled-coil region" evidence="1">
    <location>
        <begin position="86"/>
        <end position="113"/>
    </location>
</feature>